<evidence type="ECO:0000313" key="1">
    <source>
        <dbReference type="EMBL" id="EFO14661.1"/>
    </source>
</evidence>
<accession>A0A1S0TIU5</accession>
<dbReference type="InParanoid" id="A0A1S0TIU5"/>
<dbReference type="AlphaFoldDB" id="A0A1S0TIU5"/>
<feature type="non-terminal residue" evidence="1">
    <location>
        <position position="54"/>
    </location>
</feature>
<dbReference type="GeneID" id="9951331"/>
<gene>
    <name evidence="1" type="ORF">LOAG_13858</name>
</gene>
<organism evidence="1">
    <name type="scientific">Loa loa</name>
    <name type="common">Eye worm</name>
    <name type="synonym">Filaria loa</name>
    <dbReference type="NCBI Taxonomy" id="7209"/>
    <lineage>
        <taxon>Eukaryota</taxon>
        <taxon>Metazoa</taxon>
        <taxon>Ecdysozoa</taxon>
        <taxon>Nematoda</taxon>
        <taxon>Chromadorea</taxon>
        <taxon>Rhabditida</taxon>
        <taxon>Spirurina</taxon>
        <taxon>Spiruromorpha</taxon>
        <taxon>Filarioidea</taxon>
        <taxon>Onchocercidae</taxon>
        <taxon>Loa</taxon>
    </lineage>
</organism>
<proteinExistence type="predicted"/>
<protein>
    <submittedName>
        <fullName evidence="1">Uncharacterized protein</fullName>
    </submittedName>
</protein>
<sequence length="54" mass="6162">MNAYQLIIENLAKILKTTVNDEVSLKNDNFVPTMIIMLADYCDNSNCSYDNCIK</sequence>
<name>A0A1S0TIU5_LOALO</name>
<dbReference type="KEGG" id="loa:LOAG_13858"/>
<dbReference type="CTD" id="9951331"/>
<dbReference type="RefSeq" id="XP_003149408.1">
    <property type="nucleotide sequence ID" value="XM_003149360.1"/>
</dbReference>
<reference evidence="1" key="1">
    <citation type="submission" date="2012-04" db="EMBL/GenBank/DDBJ databases">
        <title>The Genome Sequence of Loa loa.</title>
        <authorList>
            <consortium name="The Broad Institute Genome Sequencing Platform"/>
            <consortium name="Broad Institute Genome Sequencing Center for Infectious Disease"/>
            <person name="Nutman T.B."/>
            <person name="Fink D.L."/>
            <person name="Russ C."/>
            <person name="Young S."/>
            <person name="Zeng Q."/>
            <person name="Gargeya S."/>
            <person name="Alvarado L."/>
            <person name="Berlin A."/>
            <person name="Chapman S.B."/>
            <person name="Chen Z."/>
            <person name="Freedman E."/>
            <person name="Gellesch M."/>
            <person name="Goldberg J."/>
            <person name="Griggs A."/>
            <person name="Gujja S."/>
            <person name="Heilman E.R."/>
            <person name="Heiman D."/>
            <person name="Howarth C."/>
            <person name="Mehta T."/>
            <person name="Neiman D."/>
            <person name="Pearson M."/>
            <person name="Roberts A."/>
            <person name="Saif S."/>
            <person name="Shea T."/>
            <person name="Shenoy N."/>
            <person name="Sisk P."/>
            <person name="Stolte C."/>
            <person name="Sykes S."/>
            <person name="White J."/>
            <person name="Yandava C."/>
            <person name="Haas B."/>
            <person name="Henn M.R."/>
            <person name="Nusbaum C."/>
            <person name="Birren B."/>
        </authorList>
    </citation>
    <scope>NUCLEOTIDE SEQUENCE [LARGE SCALE GENOMIC DNA]</scope>
</reference>
<dbReference type="EMBL" id="JH712212">
    <property type="protein sequence ID" value="EFO14661.1"/>
    <property type="molecule type" value="Genomic_DNA"/>
</dbReference>